<keyword evidence="1" id="KW-1133">Transmembrane helix</keyword>
<comment type="caution">
    <text evidence="2">The sequence shown here is derived from an EMBL/GenBank/DDBJ whole genome shotgun (WGS) entry which is preliminary data.</text>
</comment>
<dbReference type="PANTHER" id="PTHR35519">
    <property type="entry name" value="MEMBRANE PROTEINS"/>
    <property type="match status" value="1"/>
</dbReference>
<dbReference type="RefSeq" id="WP_242679774.1">
    <property type="nucleotide sequence ID" value="NZ_CBCSAJ010000106.1"/>
</dbReference>
<keyword evidence="1" id="KW-0812">Transmembrane</keyword>
<organism evidence="2 3">
    <name type="scientific">Paracoccus nototheniae</name>
    <dbReference type="NCBI Taxonomy" id="2489002"/>
    <lineage>
        <taxon>Bacteria</taxon>
        <taxon>Pseudomonadati</taxon>
        <taxon>Pseudomonadota</taxon>
        <taxon>Alphaproteobacteria</taxon>
        <taxon>Rhodobacterales</taxon>
        <taxon>Paracoccaceae</taxon>
        <taxon>Paracoccus</taxon>
    </lineage>
</organism>
<evidence type="ECO:0000256" key="1">
    <source>
        <dbReference type="SAM" id="Phobius"/>
    </source>
</evidence>
<name>A0ABW4DYC5_9RHOB</name>
<accession>A0ABW4DYC5</accession>
<dbReference type="Proteomes" id="UP001597302">
    <property type="component" value="Unassembled WGS sequence"/>
</dbReference>
<dbReference type="PANTHER" id="PTHR35519:SF2">
    <property type="entry name" value="PH DOMAIN PROTEIN"/>
    <property type="match status" value="1"/>
</dbReference>
<proteinExistence type="predicted"/>
<gene>
    <name evidence="2" type="ORF">ACFQ5P_11970</name>
</gene>
<reference evidence="3" key="1">
    <citation type="journal article" date="2019" name="Int. J. Syst. Evol. Microbiol.">
        <title>The Global Catalogue of Microorganisms (GCM) 10K type strain sequencing project: providing services to taxonomists for standard genome sequencing and annotation.</title>
        <authorList>
            <consortium name="The Broad Institute Genomics Platform"/>
            <consortium name="The Broad Institute Genome Sequencing Center for Infectious Disease"/>
            <person name="Wu L."/>
            <person name="Ma J."/>
        </authorList>
    </citation>
    <scope>NUCLEOTIDE SEQUENCE [LARGE SCALE GENOMIC DNA]</scope>
    <source>
        <strain evidence="3">CCM 8875</strain>
    </source>
</reference>
<sequence length="138" mass="15295">MEQHPDLQRFDRLEHLSRRLDAAFRIPGTRFRIGYDAIAGLLPGIGDMAAALPAAWILLESRRMGLPRSKLIRQGANVAIDTVVGSVPLLGSLFDMGFKANLRNVAILRAHLEGVHGPLSVIRTFPDTKMPDTKMKDR</sequence>
<feature type="transmembrane region" description="Helical" evidence="1">
    <location>
        <begin position="37"/>
        <end position="59"/>
    </location>
</feature>
<dbReference type="Pfam" id="PF13430">
    <property type="entry name" value="DUF4112"/>
    <property type="match status" value="1"/>
</dbReference>
<evidence type="ECO:0000313" key="3">
    <source>
        <dbReference type="Proteomes" id="UP001597302"/>
    </source>
</evidence>
<evidence type="ECO:0000313" key="2">
    <source>
        <dbReference type="EMBL" id="MFD1482013.1"/>
    </source>
</evidence>
<dbReference type="EMBL" id="JBHTOQ010000022">
    <property type="protein sequence ID" value="MFD1482013.1"/>
    <property type="molecule type" value="Genomic_DNA"/>
</dbReference>
<protein>
    <submittedName>
        <fullName evidence="2">DUF4112 domain-containing protein</fullName>
    </submittedName>
</protein>
<keyword evidence="3" id="KW-1185">Reference proteome</keyword>
<dbReference type="InterPro" id="IPR025187">
    <property type="entry name" value="DUF4112"/>
</dbReference>
<keyword evidence="1" id="KW-0472">Membrane</keyword>